<dbReference type="PANTHER" id="PTHR38340">
    <property type="entry name" value="S-LAYER PROTEIN"/>
    <property type="match status" value="1"/>
</dbReference>
<feature type="region of interest" description="Disordered" evidence="3">
    <location>
        <begin position="269"/>
        <end position="292"/>
    </location>
</feature>
<dbReference type="InterPro" id="IPR036844">
    <property type="entry name" value="Hint_dom_sf"/>
</dbReference>
<comment type="subcellular location">
    <subcellularLocation>
        <location evidence="1">Secreted</location>
    </subcellularLocation>
</comment>
<dbReference type="GO" id="GO:0005576">
    <property type="term" value="C:extracellular region"/>
    <property type="evidence" value="ECO:0007669"/>
    <property type="project" value="UniProtKB-SubCell"/>
</dbReference>
<dbReference type="GO" id="GO:0016539">
    <property type="term" value="P:intein-mediated protein splicing"/>
    <property type="evidence" value="ECO:0007669"/>
    <property type="project" value="InterPro"/>
</dbReference>
<dbReference type="InterPro" id="IPR011049">
    <property type="entry name" value="Serralysin-like_metalloprot_C"/>
</dbReference>
<dbReference type="InterPro" id="IPR028992">
    <property type="entry name" value="Hedgehog/Intein_dom"/>
</dbReference>
<feature type="region of interest" description="Disordered" evidence="3">
    <location>
        <begin position="80"/>
        <end position="142"/>
    </location>
</feature>
<accession>A0A1X6YM35</accession>
<keyword evidence="2" id="KW-0964">Secreted</keyword>
<feature type="region of interest" description="Disordered" evidence="3">
    <location>
        <begin position="723"/>
        <end position="758"/>
    </location>
</feature>
<protein>
    <submittedName>
        <fullName evidence="5">Bifunctional hemolysin/adenylate cyclase</fullName>
    </submittedName>
</protein>
<evidence type="ECO:0000256" key="1">
    <source>
        <dbReference type="ARBA" id="ARBA00004613"/>
    </source>
</evidence>
<feature type="region of interest" description="Disordered" evidence="3">
    <location>
        <begin position="837"/>
        <end position="931"/>
    </location>
</feature>
<feature type="compositionally biased region" description="Acidic residues" evidence="3">
    <location>
        <begin position="787"/>
        <end position="798"/>
    </location>
</feature>
<feature type="compositionally biased region" description="Gly residues" evidence="3">
    <location>
        <begin position="900"/>
        <end position="911"/>
    </location>
</feature>
<dbReference type="GO" id="GO:0005509">
    <property type="term" value="F:calcium ion binding"/>
    <property type="evidence" value="ECO:0007669"/>
    <property type="project" value="InterPro"/>
</dbReference>
<gene>
    <name evidence="5" type="primary">cya_1</name>
    <name evidence="5" type="ORF">PSM7751_00764</name>
</gene>
<dbReference type="EMBL" id="FWFN01000002">
    <property type="protein sequence ID" value="SLN23631.1"/>
    <property type="molecule type" value="Genomic_DNA"/>
</dbReference>
<feature type="compositionally biased region" description="Basic and acidic residues" evidence="3">
    <location>
        <begin position="131"/>
        <end position="142"/>
    </location>
</feature>
<dbReference type="SUPFAM" id="SSF51120">
    <property type="entry name" value="beta-Roll"/>
    <property type="match status" value="6"/>
</dbReference>
<dbReference type="InterPro" id="IPR018511">
    <property type="entry name" value="Hemolysin-typ_Ca-bd_CS"/>
</dbReference>
<evidence type="ECO:0000259" key="4">
    <source>
        <dbReference type="SMART" id="SM00306"/>
    </source>
</evidence>
<keyword evidence="6" id="KW-1185">Reference proteome</keyword>
<dbReference type="PRINTS" id="PR00313">
    <property type="entry name" value="CABNDNGRPT"/>
</dbReference>
<feature type="compositionally biased region" description="Low complexity" evidence="3">
    <location>
        <begin position="877"/>
        <end position="889"/>
    </location>
</feature>
<reference evidence="5 6" key="1">
    <citation type="submission" date="2017-03" db="EMBL/GenBank/DDBJ databases">
        <authorList>
            <person name="Afonso C.L."/>
            <person name="Miller P.J."/>
            <person name="Scott M.A."/>
            <person name="Spackman E."/>
            <person name="Goraichik I."/>
            <person name="Dimitrov K.M."/>
            <person name="Suarez D.L."/>
            <person name="Swayne D.E."/>
        </authorList>
    </citation>
    <scope>NUCLEOTIDE SEQUENCE [LARGE SCALE GENOMIC DNA]</scope>
    <source>
        <strain evidence="5 6">CECT 7751</strain>
    </source>
</reference>
<dbReference type="InterPro" id="IPR006141">
    <property type="entry name" value="Intein_N"/>
</dbReference>
<evidence type="ECO:0000313" key="5">
    <source>
        <dbReference type="EMBL" id="SLN23631.1"/>
    </source>
</evidence>
<feature type="compositionally biased region" description="Polar residues" evidence="3">
    <location>
        <begin position="279"/>
        <end position="292"/>
    </location>
</feature>
<dbReference type="Gene3D" id="2.170.16.10">
    <property type="entry name" value="Hedgehog/Intein (Hint) domain"/>
    <property type="match status" value="1"/>
</dbReference>
<dbReference type="Pfam" id="PF13403">
    <property type="entry name" value="Hint_2"/>
    <property type="match status" value="1"/>
</dbReference>
<dbReference type="AlphaFoldDB" id="A0A1X6YM35"/>
<evidence type="ECO:0000256" key="2">
    <source>
        <dbReference type="ARBA" id="ARBA00022525"/>
    </source>
</evidence>
<dbReference type="Gene3D" id="2.150.10.10">
    <property type="entry name" value="Serralysin-like metalloprotease, C-terminal"/>
    <property type="match status" value="8"/>
</dbReference>
<feature type="domain" description="Hint" evidence="4">
    <location>
        <begin position="1056"/>
        <end position="1172"/>
    </location>
</feature>
<dbReference type="InterPro" id="IPR050557">
    <property type="entry name" value="RTX_toxin/Mannuronan_C5-epim"/>
</dbReference>
<dbReference type="InterPro" id="IPR003587">
    <property type="entry name" value="Hint_dom_N"/>
</dbReference>
<evidence type="ECO:0000313" key="6">
    <source>
        <dbReference type="Proteomes" id="UP000193963"/>
    </source>
</evidence>
<dbReference type="InterPro" id="IPR001343">
    <property type="entry name" value="Hemolysn_Ca-bd"/>
</dbReference>
<evidence type="ECO:0000256" key="3">
    <source>
        <dbReference type="SAM" id="MobiDB-lite"/>
    </source>
</evidence>
<dbReference type="PROSITE" id="PS00330">
    <property type="entry name" value="HEMOLYSIN_CALCIUM"/>
    <property type="match status" value="5"/>
</dbReference>
<dbReference type="Pfam" id="PF00353">
    <property type="entry name" value="HemolysinCabind"/>
    <property type="match status" value="15"/>
</dbReference>
<dbReference type="SUPFAM" id="SSF51294">
    <property type="entry name" value="Hedgehog/intein (Hint) domain"/>
    <property type="match status" value="1"/>
</dbReference>
<dbReference type="RefSeq" id="WP_085886687.1">
    <property type="nucleotide sequence ID" value="NZ_FWFN01000002.1"/>
</dbReference>
<dbReference type="CDD" id="cd00081">
    <property type="entry name" value="Hint"/>
    <property type="match status" value="1"/>
</dbReference>
<organism evidence="5 6">
    <name type="scientific">Pseudooceanicola marinus</name>
    <dbReference type="NCBI Taxonomy" id="396013"/>
    <lineage>
        <taxon>Bacteria</taxon>
        <taxon>Pseudomonadati</taxon>
        <taxon>Pseudomonadota</taxon>
        <taxon>Alphaproteobacteria</taxon>
        <taxon>Rhodobacterales</taxon>
        <taxon>Paracoccaceae</taxon>
        <taxon>Pseudooceanicola</taxon>
    </lineage>
</organism>
<feature type="compositionally biased region" description="Acidic residues" evidence="3">
    <location>
        <begin position="749"/>
        <end position="758"/>
    </location>
</feature>
<dbReference type="Proteomes" id="UP000193963">
    <property type="component" value="Unassembled WGS sequence"/>
</dbReference>
<feature type="compositionally biased region" description="Low complexity" evidence="3">
    <location>
        <begin position="87"/>
        <end position="98"/>
    </location>
</feature>
<dbReference type="PANTHER" id="PTHR38340:SF1">
    <property type="entry name" value="S-LAYER PROTEIN"/>
    <property type="match status" value="1"/>
</dbReference>
<sequence length="1251" mass="128991">MTGKYYGGYGGHDDDCYPYGGTSPDGYVDGTAGGDMIDAAYSGDPDGDYIDNNDALLPGETGDDDIVRAGGGNDTILAGAGDDEIFAGSGDDSVSAGSGDDEISGGRGDDDLSGDSGNDVIYGDSGQAPDSPRESFEWDKLPDPDYCGGRIDHNDPLYGTLHQDAGEVNVTFTQETTGTPETTYYEVNGNIDGIVDDGNGVDRNSTMSSYLNANGESATYKLDFSQDVDDVSFRINDIDYLSQVTIRAYDAEGNLVDIDIDAGSLITATDEDGAGGTETLISSTPNGGASDDSAQYSALVSISGPISRIEITHTQVGHGTTGITVSDIYYDVTPDYEGGSQTHWSDGDDVIDGGSGEDTLFGEGGDDTIIDGAGADLAYGGADRDTFVGGSVGDDVDGGEAGVDEDTLDLRGLNVAVEYEDDDPEAGTVRFLDDDDNVTGTMTFENIETVLTDPDPQLDGYVEGTAGGDVIDAGYDGDPDGDMIDADDAILPGDSGDDDVVLAFSGDDTVIAGEGSDDVYGGAGNDSISTGSADQVNDHETFPGIPFETGDAQLDDTDYVEGGSGDDTISTGEDSDTIYGGDGADSIDGGLDDDEIYGGAGNDTVDGSLNGIVDGTLGNDLIFGGSGDDSLVAGVDAFSDYEGDDPNLPNPYDADGNLSDPNTADGKDTVYGGIGDDTIISGDDADALYGGSGEDSINAGIDDDYVEGGQGADVILGGHGSDTILGGSGDDSIDASAQTSGMDYPNAPDDSDPVPENDMDEVYAGHGNDTVFGGDDDDMLHGGSGDDVLDGGIDEDTLVGDYGNDELTGGAGQDLLYGNQGADTLYGGDEADALFGGSGDDVLDGGQGADSLSGGDGNDSLTAGNGEDTLEGGAGNDTIIGGSGADTISGGSGDDSIRGGTSGDSIEGGDGNDFIAGDAGDDLIEGGAGNDEIYGGSGLDTILGESGDDLLYGSDQEDEVYGGIGADTIFGSADADQVYGGADRDSIVGATTGDYIDGGSSGDDYDTLDLRGYGVPGGHIKINYASADREDGIVEFYNPDSTLAGTAEFHDIENVVPCFTPGTLIATPRGEVPVEELQEGDRVITRDNGMQQIRWKGSRRLKGEELLKARHLQPVLIRRGALGYGLPERDMVVSPNHRMLINNDKTALYFEDREVLVAAKHLTGLDGIERLTAKSTTYVHFLFDQHEVILSDGAWSETFQPGRQTMDGLGNAQRNEIFELFPDLRVRRGLEDYHAARKTLKKHEADLLALS</sequence>
<feature type="region of interest" description="Disordered" evidence="3">
    <location>
        <begin position="780"/>
        <end position="815"/>
    </location>
</feature>
<dbReference type="SMART" id="SM00306">
    <property type="entry name" value="HintN"/>
    <property type="match status" value="1"/>
</dbReference>
<name>A0A1X6YM35_9RHOB</name>
<dbReference type="PROSITE" id="PS50817">
    <property type="entry name" value="INTEIN_N_TER"/>
    <property type="match status" value="1"/>
</dbReference>
<proteinExistence type="predicted"/>